<name>A0A1H1B003_9LACT</name>
<comment type="similarity">
    <text evidence="5">Belongs to the class-II pyridoxal-phosphate-dependent aminotransferase family. MalY/PatB cystathionine beta-lyase subfamily.</text>
</comment>
<dbReference type="InterPro" id="IPR004839">
    <property type="entry name" value="Aminotransferase_I/II_large"/>
</dbReference>
<dbReference type="EC" id="4.4.1.13" evidence="2"/>
<evidence type="ECO:0000256" key="2">
    <source>
        <dbReference type="ARBA" id="ARBA00012224"/>
    </source>
</evidence>
<gene>
    <name evidence="7" type="ORF">SAMN04487752_2337</name>
</gene>
<dbReference type="EMBL" id="FNJW01000008">
    <property type="protein sequence ID" value="SDQ45295.1"/>
    <property type="molecule type" value="Genomic_DNA"/>
</dbReference>
<dbReference type="Pfam" id="PF00155">
    <property type="entry name" value="Aminotran_1_2"/>
    <property type="match status" value="1"/>
</dbReference>
<sequence>MTWNFDEQIDRSAQNSIKWGYSKRLFGDEAVLPMWIADMDFANSPLILDALKKIMDQRIIGYAFPPDSLYQAIIDWQKKRHNLQLTPKDILFSPGVVPSIALLIQTFTNEQETVMIHDPVYTPFENMITLNNRKVIRSSLIIEDGLFKMDFIDIEQQFIEKNVKLFILSNPHNPGGRVWNKQELAQLADLCQKYHVVLCSDEIHGDLIYQPHEFISVATIKEQYKDFVITLTAATKTFNLAGIKNSMIFVQNEDLRNALVVAQAKTEQNGINTFGYAATEAAFTTSESWLEELMVYLKNNLDTICTFFDTELPEVFYMRPQGTYLLWFDCSSLNIPDKQLANHFAQVGKIGLNAGSDYGPSGTNYMRLNFAAPHETVVEGLKRINYAFEHPKD</sequence>
<dbReference type="Gene3D" id="3.90.1150.10">
    <property type="entry name" value="Aspartate Aminotransferase, domain 1"/>
    <property type="match status" value="1"/>
</dbReference>
<evidence type="ECO:0000256" key="5">
    <source>
        <dbReference type="ARBA" id="ARBA00037974"/>
    </source>
</evidence>
<proteinExistence type="inferred from homology"/>
<dbReference type="InterPro" id="IPR027619">
    <property type="entry name" value="C-S_lyase_PatB-like"/>
</dbReference>
<comment type="cofactor">
    <cofactor evidence="1">
        <name>pyridoxal 5'-phosphate</name>
        <dbReference type="ChEBI" id="CHEBI:597326"/>
    </cofactor>
</comment>
<dbReference type="GO" id="GO:0047804">
    <property type="term" value="F:cysteine-S-conjugate beta-lyase activity"/>
    <property type="evidence" value="ECO:0007669"/>
    <property type="project" value="UniProtKB-EC"/>
</dbReference>
<dbReference type="InterPro" id="IPR015421">
    <property type="entry name" value="PyrdxlP-dep_Trfase_major"/>
</dbReference>
<dbReference type="OrthoDB" id="9802872at2"/>
<dbReference type="Proteomes" id="UP000199481">
    <property type="component" value="Unassembled WGS sequence"/>
</dbReference>
<dbReference type="PANTHER" id="PTHR43525:SF1">
    <property type="entry name" value="PROTEIN MALY"/>
    <property type="match status" value="1"/>
</dbReference>
<dbReference type="CDD" id="cd00609">
    <property type="entry name" value="AAT_like"/>
    <property type="match status" value="1"/>
</dbReference>
<dbReference type="SUPFAM" id="SSF53383">
    <property type="entry name" value="PLP-dependent transferases"/>
    <property type="match status" value="1"/>
</dbReference>
<feature type="domain" description="Aminotransferase class I/classII large" evidence="6">
    <location>
        <begin position="67"/>
        <end position="383"/>
    </location>
</feature>
<dbReference type="PANTHER" id="PTHR43525">
    <property type="entry name" value="PROTEIN MALY"/>
    <property type="match status" value="1"/>
</dbReference>
<organism evidence="7 8">
    <name type="scientific">Carnobacterium viridans</name>
    <dbReference type="NCBI Taxonomy" id="174587"/>
    <lineage>
        <taxon>Bacteria</taxon>
        <taxon>Bacillati</taxon>
        <taxon>Bacillota</taxon>
        <taxon>Bacilli</taxon>
        <taxon>Lactobacillales</taxon>
        <taxon>Carnobacteriaceae</taxon>
        <taxon>Carnobacterium</taxon>
    </lineage>
</organism>
<evidence type="ECO:0000313" key="7">
    <source>
        <dbReference type="EMBL" id="SDQ45295.1"/>
    </source>
</evidence>
<keyword evidence="4 7" id="KW-0456">Lyase</keyword>
<dbReference type="Gene3D" id="3.40.640.10">
    <property type="entry name" value="Type I PLP-dependent aspartate aminotransferase-like (Major domain)"/>
    <property type="match status" value="1"/>
</dbReference>
<dbReference type="RefSeq" id="WP_089978086.1">
    <property type="nucleotide sequence ID" value="NZ_CP084916.1"/>
</dbReference>
<dbReference type="AlphaFoldDB" id="A0A1H1B003"/>
<dbReference type="InterPro" id="IPR051798">
    <property type="entry name" value="Class-II_PLP-Dep_Aminotrans"/>
</dbReference>
<reference evidence="8" key="1">
    <citation type="submission" date="2016-10" db="EMBL/GenBank/DDBJ databases">
        <authorList>
            <person name="Varghese N."/>
            <person name="Submissions S."/>
        </authorList>
    </citation>
    <scope>NUCLEOTIDE SEQUENCE [LARGE SCALE GENOMIC DNA]</scope>
    <source>
        <strain evidence="8">MPL-11</strain>
    </source>
</reference>
<accession>A0A1H1B003</accession>
<evidence type="ECO:0000256" key="1">
    <source>
        <dbReference type="ARBA" id="ARBA00001933"/>
    </source>
</evidence>
<evidence type="ECO:0000256" key="3">
    <source>
        <dbReference type="ARBA" id="ARBA00022898"/>
    </source>
</evidence>
<evidence type="ECO:0000256" key="4">
    <source>
        <dbReference type="ARBA" id="ARBA00023239"/>
    </source>
</evidence>
<keyword evidence="8" id="KW-1185">Reference proteome</keyword>
<evidence type="ECO:0000259" key="6">
    <source>
        <dbReference type="Pfam" id="PF00155"/>
    </source>
</evidence>
<dbReference type="InterPro" id="IPR015424">
    <property type="entry name" value="PyrdxlP-dep_Trfase"/>
</dbReference>
<dbReference type="NCBIfam" id="TIGR04350">
    <property type="entry name" value="C_S_lyase_PatB"/>
    <property type="match status" value="1"/>
</dbReference>
<keyword evidence="3" id="KW-0663">Pyridoxal phosphate</keyword>
<dbReference type="InterPro" id="IPR015422">
    <property type="entry name" value="PyrdxlP-dep_Trfase_small"/>
</dbReference>
<evidence type="ECO:0000313" key="8">
    <source>
        <dbReference type="Proteomes" id="UP000199481"/>
    </source>
</evidence>
<dbReference type="GO" id="GO:0030170">
    <property type="term" value="F:pyridoxal phosphate binding"/>
    <property type="evidence" value="ECO:0007669"/>
    <property type="project" value="InterPro"/>
</dbReference>
<protein>
    <recommendedName>
        <fullName evidence="2">cysteine-S-conjugate beta-lyase</fullName>
        <ecNumber evidence="2">4.4.1.13</ecNumber>
    </recommendedName>
</protein>